<evidence type="ECO:0000256" key="3">
    <source>
        <dbReference type="ARBA" id="ARBA00023163"/>
    </source>
</evidence>
<dbReference type="InterPro" id="IPR001647">
    <property type="entry name" value="HTH_TetR"/>
</dbReference>
<name>A0A239GQ03_9ACTN</name>
<dbReference type="PANTHER" id="PTHR30055:SF234">
    <property type="entry name" value="HTH-TYPE TRANSCRIPTIONAL REGULATOR BETI"/>
    <property type="match status" value="1"/>
</dbReference>
<dbReference type="RefSeq" id="WP_089208207.1">
    <property type="nucleotide sequence ID" value="NZ_FZOD01000014.1"/>
</dbReference>
<dbReference type="Gene3D" id="1.10.357.10">
    <property type="entry name" value="Tetracycline Repressor, domain 2"/>
    <property type="match status" value="1"/>
</dbReference>
<dbReference type="PROSITE" id="PS50977">
    <property type="entry name" value="HTH_TETR_2"/>
    <property type="match status" value="1"/>
</dbReference>
<feature type="region of interest" description="Disordered" evidence="5">
    <location>
        <begin position="211"/>
        <end position="231"/>
    </location>
</feature>
<dbReference type="Gene3D" id="1.10.10.60">
    <property type="entry name" value="Homeodomain-like"/>
    <property type="match status" value="1"/>
</dbReference>
<evidence type="ECO:0000313" key="7">
    <source>
        <dbReference type="EMBL" id="SNS70583.1"/>
    </source>
</evidence>
<dbReference type="OrthoDB" id="155497at2"/>
<dbReference type="AlphaFoldDB" id="A0A239GQ03"/>
<dbReference type="PRINTS" id="PR00455">
    <property type="entry name" value="HTHTETR"/>
</dbReference>
<reference evidence="7 8" key="1">
    <citation type="submission" date="2017-06" db="EMBL/GenBank/DDBJ databases">
        <authorList>
            <person name="Kim H.J."/>
            <person name="Triplett B.A."/>
        </authorList>
    </citation>
    <scope>NUCLEOTIDE SEQUENCE [LARGE SCALE GENOMIC DNA]</scope>
    <source>
        <strain evidence="7 8">CGMCC 4.2132</strain>
    </source>
</reference>
<protein>
    <submittedName>
        <fullName evidence="7">Transcriptional regulator, TetR family</fullName>
    </submittedName>
</protein>
<dbReference type="Proteomes" id="UP000198282">
    <property type="component" value="Unassembled WGS sequence"/>
</dbReference>
<feature type="DNA-binding region" description="H-T-H motif" evidence="4">
    <location>
        <begin position="34"/>
        <end position="53"/>
    </location>
</feature>
<keyword evidence="3" id="KW-0804">Transcription</keyword>
<gene>
    <name evidence="7" type="ORF">SAMN05216276_101475</name>
</gene>
<dbReference type="InterPro" id="IPR050109">
    <property type="entry name" value="HTH-type_TetR-like_transc_reg"/>
</dbReference>
<sequence length="231" mass="25606">MSEGLRERKKRETRERISDIATGLFLMRGFDNVTVAEVARAADVSVNTVFNYFPTKEDLLFDRQEEVESLPGKVVRERKPGESALEALRRDFLDALDTRHHRYGFHEGSDTFNRMLSASPSLGARLREMDEAREKSLARTLADEIDADPDDLVPAFVAAQICAVLRRLTAYAVRRMLAGEAVDAIAPDLRHRADQAFGLLESGIGDYGARRENASQATGSGKGTSALLPRP</sequence>
<evidence type="ECO:0000256" key="1">
    <source>
        <dbReference type="ARBA" id="ARBA00023015"/>
    </source>
</evidence>
<evidence type="ECO:0000256" key="4">
    <source>
        <dbReference type="PROSITE-ProRule" id="PRU00335"/>
    </source>
</evidence>
<dbReference type="Pfam" id="PF00440">
    <property type="entry name" value="TetR_N"/>
    <property type="match status" value="1"/>
</dbReference>
<organism evidence="7 8">
    <name type="scientific">Streptosporangium subroseum</name>
    <dbReference type="NCBI Taxonomy" id="106412"/>
    <lineage>
        <taxon>Bacteria</taxon>
        <taxon>Bacillati</taxon>
        <taxon>Actinomycetota</taxon>
        <taxon>Actinomycetes</taxon>
        <taxon>Streptosporangiales</taxon>
        <taxon>Streptosporangiaceae</taxon>
        <taxon>Streptosporangium</taxon>
    </lineage>
</organism>
<dbReference type="InterPro" id="IPR009057">
    <property type="entry name" value="Homeodomain-like_sf"/>
</dbReference>
<proteinExistence type="predicted"/>
<evidence type="ECO:0000256" key="5">
    <source>
        <dbReference type="SAM" id="MobiDB-lite"/>
    </source>
</evidence>
<evidence type="ECO:0000259" key="6">
    <source>
        <dbReference type="PROSITE" id="PS50977"/>
    </source>
</evidence>
<keyword evidence="1" id="KW-0805">Transcription regulation</keyword>
<evidence type="ECO:0000313" key="8">
    <source>
        <dbReference type="Proteomes" id="UP000198282"/>
    </source>
</evidence>
<dbReference type="SUPFAM" id="SSF46689">
    <property type="entry name" value="Homeodomain-like"/>
    <property type="match status" value="1"/>
</dbReference>
<accession>A0A239GQ03</accession>
<dbReference type="GO" id="GO:0000976">
    <property type="term" value="F:transcription cis-regulatory region binding"/>
    <property type="evidence" value="ECO:0007669"/>
    <property type="project" value="TreeGrafter"/>
</dbReference>
<keyword evidence="8" id="KW-1185">Reference proteome</keyword>
<dbReference type="PANTHER" id="PTHR30055">
    <property type="entry name" value="HTH-TYPE TRANSCRIPTIONAL REGULATOR RUTR"/>
    <property type="match status" value="1"/>
</dbReference>
<evidence type="ECO:0000256" key="2">
    <source>
        <dbReference type="ARBA" id="ARBA00023125"/>
    </source>
</evidence>
<dbReference type="EMBL" id="FZOD01000014">
    <property type="protein sequence ID" value="SNS70583.1"/>
    <property type="molecule type" value="Genomic_DNA"/>
</dbReference>
<feature type="domain" description="HTH tetR-type" evidence="6">
    <location>
        <begin position="11"/>
        <end position="71"/>
    </location>
</feature>
<dbReference type="GO" id="GO:0003700">
    <property type="term" value="F:DNA-binding transcription factor activity"/>
    <property type="evidence" value="ECO:0007669"/>
    <property type="project" value="TreeGrafter"/>
</dbReference>
<keyword evidence="2 4" id="KW-0238">DNA-binding</keyword>